<evidence type="ECO:0000259" key="12">
    <source>
        <dbReference type="PROSITE" id="PS50004"/>
    </source>
</evidence>
<evidence type="ECO:0000256" key="10">
    <source>
        <dbReference type="PIRNR" id="PIRNR036470"/>
    </source>
</evidence>
<evidence type="ECO:0000256" key="4">
    <source>
        <dbReference type="ARBA" id="ARBA00022723"/>
    </source>
</evidence>
<comment type="catalytic activity">
    <reaction evidence="1 10">
        <text>a 1,2-diacyl-sn-glycero-3-phosphocholine + H2O = a 1,2-diacyl-sn-glycero-3-phosphate + choline + H(+)</text>
        <dbReference type="Rhea" id="RHEA:14445"/>
        <dbReference type="ChEBI" id="CHEBI:15354"/>
        <dbReference type="ChEBI" id="CHEBI:15377"/>
        <dbReference type="ChEBI" id="CHEBI:15378"/>
        <dbReference type="ChEBI" id="CHEBI:57643"/>
        <dbReference type="ChEBI" id="CHEBI:58608"/>
        <dbReference type="EC" id="3.1.4.4"/>
    </reaction>
</comment>
<dbReference type="EC" id="3.1.4.4" evidence="10"/>
<comment type="similarity">
    <text evidence="3 10">Belongs to the phospholipase D family. C2-PLD subfamily.</text>
</comment>
<dbReference type="Pfam" id="PF00168">
    <property type="entry name" value="C2"/>
    <property type="match status" value="1"/>
</dbReference>
<dbReference type="GO" id="GO:0046470">
    <property type="term" value="P:phosphatidylcholine metabolic process"/>
    <property type="evidence" value="ECO:0007669"/>
    <property type="project" value="InterPro"/>
</dbReference>
<dbReference type="Proteomes" id="UP000626092">
    <property type="component" value="Unassembled WGS sequence"/>
</dbReference>
<proteinExistence type="inferred from homology"/>
<feature type="compositionally biased region" description="Polar residues" evidence="11">
    <location>
        <begin position="863"/>
        <end position="879"/>
    </location>
</feature>
<keyword evidence="9" id="KW-0443">Lipid metabolism</keyword>
<evidence type="ECO:0000256" key="9">
    <source>
        <dbReference type="ARBA" id="ARBA00023098"/>
    </source>
</evidence>
<dbReference type="InterPro" id="IPR024632">
    <property type="entry name" value="PLipase_D_C"/>
</dbReference>
<dbReference type="SMART" id="SM00239">
    <property type="entry name" value="C2"/>
    <property type="match status" value="1"/>
</dbReference>
<evidence type="ECO:0000256" key="1">
    <source>
        <dbReference type="ARBA" id="ARBA00000798"/>
    </source>
</evidence>
<dbReference type="FunFam" id="3.30.870.10:FF:000025">
    <property type="entry name" value="Phospholipase D delta"/>
    <property type="match status" value="1"/>
</dbReference>
<keyword evidence="7 10" id="KW-0106">Calcium</keyword>
<evidence type="ECO:0000259" key="13">
    <source>
        <dbReference type="PROSITE" id="PS50035"/>
    </source>
</evidence>
<comment type="caution">
    <text evidence="14">The sequence shown here is derived from an EMBL/GenBank/DDBJ whole genome shotgun (WGS) entry which is preliminary data.</text>
</comment>
<dbReference type="CDD" id="cd04015">
    <property type="entry name" value="C2_plant_PLD"/>
    <property type="match status" value="1"/>
</dbReference>
<dbReference type="InterPro" id="IPR015679">
    <property type="entry name" value="PLipase_D_fam"/>
</dbReference>
<comment type="cofactor">
    <cofactor evidence="2 10">
        <name>Ca(2+)</name>
        <dbReference type="ChEBI" id="CHEBI:29108"/>
    </cofactor>
</comment>
<dbReference type="Pfam" id="PF12357">
    <property type="entry name" value="PLD_C"/>
    <property type="match status" value="1"/>
</dbReference>
<name>A0A834GBS1_RHOSS</name>
<sequence length="879" mass="100117">MAESVHEDSCCEDSRHNQGVLHVPSKTRNASLKDLLLHGSLDIWVKEAKNLPNMDTVPHKIPDMIKLMKEKVRRKFDGNVPHKMITSDPYVAITVCNSVIGRTFVISNCENPVWMQRFYVPVAHSAAEVHFVVKDNDVLGSRIIGVVGIPVEQLLSGTKIEGTFPIIDTNGKPWEVGAVLSLSIQYIPIGEMTLLNCGVPGTYFPLRKGGKVVLYQDAHVHDGFLPNLRLDHDMQYKHGNCWRDIFDAISQARRLIYITGWSVYHQVRLVRESDKSAEVTLGDLLKTKSQEGVRVLLLVWADPTSWNFLGYVKEGLMHTSDEEVLKFFKHSSVKAVLCPRSSCPIGHSWVKKQEAGKIYTHHQKTVIVDADAGHYQRKIIAFIGGLDLCKGRYDTPNHSIFRTLQTVHKDDYNNPNFKVSVRSKTYFHRLCQVAWISAYDILINFEERWSRASKPRGLKKLKETGGSALHKILKIRSMAELKDLNPKRLLEMYKSYNDALLTIDRIPDIIGMTDLLCLRDDDPETWHVQVFRSVDSNSVKGFPKDPKDATSRNLACGKNVLIDMSIHAAYVNAIRAAQRFIYIENQYFLGSSYNWNQHKKLGANNLIPMEIALKIANKIKAKERFSVYIVIPMWPEGDVPTCFTTQRILFWQYNTMQMMYGAIYKALEEVGLEKEYEPQDYLNFFCLGNREAEDGEDTTLEAGNAHAENTPQALTRKNRRFMIYVHSKGMIVDDEYVILGSANINQRSLEGTRDTEIAMGAYQPRHTWASKGCHPHGQIYGYRMSLWAEHIGDIEECFKQPESIECVRRVRSLGELYWKQYVADEVTEMKGHLLKYPLEVDRMGKVNPLPSCKEFPDMGGKITGSSQTGPIDVNENLTI</sequence>
<organism evidence="14 15">
    <name type="scientific">Rhododendron simsii</name>
    <name type="common">Sims's rhododendron</name>
    <dbReference type="NCBI Taxonomy" id="118357"/>
    <lineage>
        <taxon>Eukaryota</taxon>
        <taxon>Viridiplantae</taxon>
        <taxon>Streptophyta</taxon>
        <taxon>Embryophyta</taxon>
        <taxon>Tracheophyta</taxon>
        <taxon>Spermatophyta</taxon>
        <taxon>Magnoliopsida</taxon>
        <taxon>eudicotyledons</taxon>
        <taxon>Gunneridae</taxon>
        <taxon>Pentapetalae</taxon>
        <taxon>asterids</taxon>
        <taxon>Ericales</taxon>
        <taxon>Ericaceae</taxon>
        <taxon>Ericoideae</taxon>
        <taxon>Rhodoreae</taxon>
        <taxon>Rhododendron</taxon>
    </lineage>
</organism>
<keyword evidence="6 10" id="KW-0378">Hydrolase</keyword>
<dbReference type="PANTHER" id="PTHR18896">
    <property type="entry name" value="PHOSPHOLIPASE D"/>
    <property type="match status" value="1"/>
</dbReference>
<evidence type="ECO:0000313" key="15">
    <source>
        <dbReference type="Proteomes" id="UP000626092"/>
    </source>
</evidence>
<dbReference type="PROSITE" id="PS50004">
    <property type="entry name" value="C2"/>
    <property type="match status" value="1"/>
</dbReference>
<dbReference type="OrthoDB" id="14911at2759"/>
<evidence type="ECO:0000256" key="7">
    <source>
        <dbReference type="ARBA" id="ARBA00022837"/>
    </source>
</evidence>
<dbReference type="Pfam" id="PF00614">
    <property type="entry name" value="PLDc"/>
    <property type="match status" value="2"/>
</dbReference>
<keyword evidence="4" id="KW-0479">Metal-binding</keyword>
<dbReference type="PANTHER" id="PTHR18896:SF130">
    <property type="entry name" value="PHOSPHOLIPASE D GAMMA 2-RELATED"/>
    <property type="match status" value="1"/>
</dbReference>
<feature type="domain" description="PLD phosphodiesterase" evidence="13">
    <location>
        <begin position="721"/>
        <end position="748"/>
    </location>
</feature>
<evidence type="ECO:0000256" key="5">
    <source>
        <dbReference type="ARBA" id="ARBA00022737"/>
    </source>
</evidence>
<dbReference type="GO" id="GO:0004630">
    <property type="term" value="F:phospholipase D activity"/>
    <property type="evidence" value="ECO:0007669"/>
    <property type="project" value="UniProtKB-EC"/>
</dbReference>
<dbReference type="SMART" id="SM00155">
    <property type="entry name" value="PLDc"/>
    <property type="match status" value="2"/>
</dbReference>
<feature type="region of interest" description="Disordered" evidence="11">
    <location>
        <begin position="857"/>
        <end position="879"/>
    </location>
</feature>
<evidence type="ECO:0000256" key="11">
    <source>
        <dbReference type="SAM" id="MobiDB-lite"/>
    </source>
</evidence>
<dbReference type="PIRSF" id="PIRSF036470">
    <property type="entry name" value="PLD_plant"/>
    <property type="match status" value="1"/>
</dbReference>
<feature type="domain" description="C2" evidence="12">
    <location>
        <begin position="22"/>
        <end position="164"/>
    </location>
</feature>
<accession>A0A834GBS1</accession>
<dbReference type="Gene3D" id="3.30.870.10">
    <property type="entry name" value="Endonuclease Chain A"/>
    <property type="match status" value="2"/>
</dbReference>
<evidence type="ECO:0000256" key="2">
    <source>
        <dbReference type="ARBA" id="ARBA00001913"/>
    </source>
</evidence>
<dbReference type="GO" id="GO:0005886">
    <property type="term" value="C:plasma membrane"/>
    <property type="evidence" value="ECO:0007669"/>
    <property type="project" value="TreeGrafter"/>
</dbReference>
<evidence type="ECO:0000256" key="8">
    <source>
        <dbReference type="ARBA" id="ARBA00022963"/>
    </source>
</evidence>
<dbReference type="GO" id="GO:0005509">
    <property type="term" value="F:calcium ion binding"/>
    <property type="evidence" value="ECO:0007669"/>
    <property type="project" value="InterPro"/>
</dbReference>
<keyword evidence="15" id="KW-1185">Reference proteome</keyword>
<evidence type="ECO:0000313" key="14">
    <source>
        <dbReference type="EMBL" id="KAF7130720.1"/>
    </source>
</evidence>
<dbReference type="InterPro" id="IPR001736">
    <property type="entry name" value="PLipase_D/transphosphatidylase"/>
</dbReference>
<dbReference type="GO" id="GO:0009395">
    <property type="term" value="P:phospholipid catabolic process"/>
    <property type="evidence" value="ECO:0007669"/>
    <property type="project" value="TreeGrafter"/>
</dbReference>
<gene>
    <name evidence="14" type="ORF">RHSIM_Rhsim10G0101400</name>
</gene>
<dbReference type="Gene3D" id="2.60.40.150">
    <property type="entry name" value="C2 domain"/>
    <property type="match status" value="1"/>
</dbReference>
<dbReference type="EMBL" id="WJXA01000010">
    <property type="protein sequence ID" value="KAF7130720.1"/>
    <property type="molecule type" value="Genomic_DNA"/>
</dbReference>
<feature type="domain" description="PLD phosphodiesterase" evidence="13">
    <location>
        <begin position="357"/>
        <end position="392"/>
    </location>
</feature>
<protein>
    <recommendedName>
        <fullName evidence="10">Phospholipase D</fullName>
        <ecNumber evidence="10">3.1.4.4</ecNumber>
    </recommendedName>
</protein>
<dbReference type="AlphaFoldDB" id="A0A834GBS1"/>
<dbReference type="SUPFAM" id="SSF56024">
    <property type="entry name" value="Phospholipase D/nuclease"/>
    <property type="match status" value="2"/>
</dbReference>
<keyword evidence="8 10" id="KW-0442">Lipid degradation</keyword>
<dbReference type="InterPro" id="IPR000008">
    <property type="entry name" value="C2_dom"/>
</dbReference>
<dbReference type="SUPFAM" id="SSF49562">
    <property type="entry name" value="C2 domain (Calcium/lipid-binding domain, CaLB)"/>
    <property type="match status" value="1"/>
</dbReference>
<evidence type="ECO:0000256" key="6">
    <source>
        <dbReference type="ARBA" id="ARBA00022801"/>
    </source>
</evidence>
<dbReference type="InterPro" id="IPR011402">
    <property type="entry name" value="PLipase_D_pln"/>
</dbReference>
<dbReference type="InterPro" id="IPR035892">
    <property type="entry name" value="C2_domain_sf"/>
</dbReference>
<dbReference type="PROSITE" id="PS50035">
    <property type="entry name" value="PLD"/>
    <property type="match status" value="2"/>
</dbReference>
<reference evidence="14" key="1">
    <citation type="submission" date="2019-11" db="EMBL/GenBank/DDBJ databases">
        <authorList>
            <person name="Liu Y."/>
            <person name="Hou J."/>
            <person name="Li T.-Q."/>
            <person name="Guan C.-H."/>
            <person name="Wu X."/>
            <person name="Wu H.-Z."/>
            <person name="Ling F."/>
            <person name="Zhang R."/>
            <person name="Shi X.-G."/>
            <person name="Ren J.-P."/>
            <person name="Chen E.-F."/>
            <person name="Sun J.-M."/>
        </authorList>
    </citation>
    <scope>NUCLEOTIDE SEQUENCE</scope>
    <source>
        <strain evidence="14">Adult_tree_wgs_1</strain>
        <tissue evidence="14">Leaves</tissue>
    </source>
</reference>
<evidence type="ECO:0000256" key="3">
    <source>
        <dbReference type="ARBA" id="ARBA00010683"/>
    </source>
</evidence>
<keyword evidence="5" id="KW-0677">Repeat</keyword>
<comment type="function">
    <text evidence="10">Hydrolyzes glycerol-phospholipids at the terminal phosphodiesteric bond.</text>
</comment>